<reference evidence="3 4" key="1">
    <citation type="journal article" date="2012" name="PLoS Pathog.">
        <title>Diverse lifestyles and strategies of plant pathogenesis encoded in the genomes of eighteen Dothideomycetes fungi.</title>
        <authorList>
            <person name="Ohm R.A."/>
            <person name="Feau N."/>
            <person name="Henrissat B."/>
            <person name="Schoch C.L."/>
            <person name="Horwitz B.A."/>
            <person name="Barry K.W."/>
            <person name="Condon B.J."/>
            <person name="Copeland A.C."/>
            <person name="Dhillon B."/>
            <person name="Glaser F."/>
            <person name="Hesse C.N."/>
            <person name="Kosti I."/>
            <person name="LaButti K."/>
            <person name="Lindquist E.A."/>
            <person name="Lucas S."/>
            <person name="Salamov A.A."/>
            <person name="Bradshaw R.E."/>
            <person name="Ciuffetti L."/>
            <person name="Hamelin R.C."/>
            <person name="Kema G.H.J."/>
            <person name="Lawrence C."/>
            <person name="Scott J.A."/>
            <person name="Spatafora J.W."/>
            <person name="Turgeon B.G."/>
            <person name="de Wit P.J.G.M."/>
            <person name="Zhong S."/>
            <person name="Goodwin S.B."/>
            <person name="Grigoriev I.V."/>
        </authorList>
    </citation>
    <scope>NUCLEOTIDE SEQUENCE [LARGE SCALE GENOMIC DNA]</scope>
    <source>
        <strain evidence="4">28A</strain>
    </source>
</reference>
<name>R0KNF3_EXST2</name>
<dbReference type="eggNOG" id="ENOG502S8KA">
    <property type="taxonomic scope" value="Eukaryota"/>
</dbReference>
<dbReference type="RefSeq" id="XP_008023219.1">
    <property type="nucleotide sequence ID" value="XM_008025028.1"/>
</dbReference>
<evidence type="ECO:0000313" key="3">
    <source>
        <dbReference type="EMBL" id="EOA89447.1"/>
    </source>
</evidence>
<evidence type="ECO:0000256" key="2">
    <source>
        <dbReference type="SAM" id="Phobius"/>
    </source>
</evidence>
<keyword evidence="2" id="KW-1133">Transmembrane helix</keyword>
<keyword evidence="2" id="KW-0472">Membrane</keyword>
<accession>R0KNF3</accession>
<feature type="region of interest" description="Disordered" evidence="1">
    <location>
        <begin position="175"/>
        <end position="218"/>
    </location>
</feature>
<feature type="transmembrane region" description="Helical" evidence="2">
    <location>
        <begin position="68"/>
        <end position="88"/>
    </location>
</feature>
<dbReference type="Pfam" id="PF16015">
    <property type="entry name" value="Promethin"/>
    <property type="match status" value="1"/>
</dbReference>
<sequence>MPSVIQTAGDVVGSVSHHVQHAAKSVEAQLEATTNQLLPPRRREHMAEQARLYARQNPKAAAFLTTQAALAGLPIVLFLAFAAATLLVCLTTCLLLGLIASLTITFFVVGFALLFVVPTVVIASCSATFIFVWGLVGYIILRRLNEGQAPAKPGTRVGDKLQALTGGRSVYWQQHQTSSKESRNGHQPTGKDNATGPERNYTNDPTGSGDGGPVNGMHGSIAWERKLVDGVQPDSVVLDTDNVYEVLKEETPVS</sequence>
<dbReference type="Proteomes" id="UP000016935">
    <property type="component" value="Unassembled WGS sequence"/>
</dbReference>
<dbReference type="OrthoDB" id="3928876at2759"/>
<keyword evidence="4" id="KW-1185">Reference proteome</keyword>
<dbReference type="HOGENOM" id="CLU_1175230_0_0_1"/>
<organism evidence="3 4">
    <name type="scientific">Exserohilum turcicum (strain 28A)</name>
    <name type="common">Northern leaf blight fungus</name>
    <name type="synonym">Setosphaeria turcica</name>
    <dbReference type="NCBI Taxonomy" id="671987"/>
    <lineage>
        <taxon>Eukaryota</taxon>
        <taxon>Fungi</taxon>
        <taxon>Dikarya</taxon>
        <taxon>Ascomycota</taxon>
        <taxon>Pezizomycotina</taxon>
        <taxon>Dothideomycetes</taxon>
        <taxon>Pleosporomycetidae</taxon>
        <taxon>Pleosporales</taxon>
        <taxon>Pleosporineae</taxon>
        <taxon>Pleosporaceae</taxon>
        <taxon>Exserohilum</taxon>
    </lineage>
</organism>
<feature type="transmembrane region" description="Helical" evidence="2">
    <location>
        <begin position="95"/>
        <end position="115"/>
    </location>
</feature>
<keyword evidence="2" id="KW-0812">Transmembrane</keyword>
<gene>
    <name evidence="3" type="ORF">SETTUDRAFT_159823</name>
</gene>
<dbReference type="GeneID" id="19397984"/>
<feature type="transmembrane region" description="Helical" evidence="2">
    <location>
        <begin position="121"/>
        <end position="141"/>
    </location>
</feature>
<protein>
    <submittedName>
        <fullName evidence="3">Uncharacterized protein</fullName>
    </submittedName>
</protein>
<evidence type="ECO:0000313" key="4">
    <source>
        <dbReference type="Proteomes" id="UP000016935"/>
    </source>
</evidence>
<proteinExistence type="predicted"/>
<evidence type="ECO:0000256" key="1">
    <source>
        <dbReference type="SAM" id="MobiDB-lite"/>
    </source>
</evidence>
<dbReference type="AlphaFoldDB" id="R0KNF3"/>
<reference evidence="3 4" key="2">
    <citation type="journal article" date="2013" name="PLoS Genet.">
        <title>Comparative genome structure, secondary metabolite, and effector coding capacity across Cochliobolus pathogens.</title>
        <authorList>
            <person name="Condon B.J."/>
            <person name="Leng Y."/>
            <person name="Wu D."/>
            <person name="Bushley K.E."/>
            <person name="Ohm R.A."/>
            <person name="Otillar R."/>
            <person name="Martin J."/>
            <person name="Schackwitz W."/>
            <person name="Grimwood J."/>
            <person name="MohdZainudin N."/>
            <person name="Xue C."/>
            <person name="Wang R."/>
            <person name="Manning V.A."/>
            <person name="Dhillon B."/>
            <person name="Tu Z.J."/>
            <person name="Steffenson B.J."/>
            <person name="Salamov A."/>
            <person name="Sun H."/>
            <person name="Lowry S."/>
            <person name="LaButti K."/>
            <person name="Han J."/>
            <person name="Copeland A."/>
            <person name="Lindquist E."/>
            <person name="Barry K."/>
            <person name="Schmutz J."/>
            <person name="Baker S.E."/>
            <person name="Ciuffetti L.M."/>
            <person name="Grigoriev I.V."/>
            <person name="Zhong S."/>
            <person name="Turgeon B.G."/>
        </authorList>
    </citation>
    <scope>NUCLEOTIDE SEQUENCE [LARGE SCALE GENOMIC DNA]</scope>
    <source>
        <strain evidence="4">28A</strain>
    </source>
</reference>
<dbReference type="EMBL" id="KB908515">
    <property type="protein sequence ID" value="EOA89447.1"/>
    <property type="molecule type" value="Genomic_DNA"/>
</dbReference>
<dbReference type="STRING" id="671987.R0KNF3"/>